<protein>
    <submittedName>
        <fullName evidence="3">Exopolysaccharide biosynthesis protein, WecB/TagA/CpsF family</fullName>
    </submittedName>
</protein>
<dbReference type="Proteomes" id="UP000010471">
    <property type="component" value="Plasmid pMIC7113.02"/>
</dbReference>
<dbReference type="PANTHER" id="PTHR34136:SF1">
    <property type="entry name" value="UDP-N-ACETYL-D-MANNOSAMINURONIC ACID TRANSFERASE"/>
    <property type="match status" value="1"/>
</dbReference>
<dbReference type="Pfam" id="PF03808">
    <property type="entry name" value="Glyco_tran_WecG"/>
    <property type="match status" value="1"/>
</dbReference>
<keyword evidence="2" id="KW-0808">Transferase</keyword>
<evidence type="ECO:0000313" key="3">
    <source>
        <dbReference type="EMBL" id="AFZ22097.1"/>
    </source>
</evidence>
<dbReference type="PATRIC" id="fig|1173027.3.peg.7209"/>
<dbReference type="InterPro" id="IPR004629">
    <property type="entry name" value="WecG_TagA_CpsF"/>
</dbReference>
<organism evidence="3 4">
    <name type="scientific">Allocoleopsis franciscana PCC 7113</name>
    <dbReference type="NCBI Taxonomy" id="1173027"/>
    <lineage>
        <taxon>Bacteria</taxon>
        <taxon>Bacillati</taxon>
        <taxon>Cyanobacteriota</taxon>
        <taxon>Cyanophyceae</taxon>
        <taxon>Coleofasciculales</taxon>
        <taxon>Coleofasciculaceae</taxon>
        <taxon>Allocoleopsis</taxon>
        <taxon>Allocoleopsis franciscana</taxon>
    </lineage>
</organism>
<sequence length="265" mass="30276">MNKVKLLNISIDNISQAEFFEKCKSGVVFTPNVDHLMKLQSDPEFVNTYKDATYKLCDSKILFFISRFLGTPIKEKISGSDLFPAFYQYHKDNEDIKIFLLGARVGVALKAQEKINAQVGRTMIVGAHSPSFGFEKNEEECAKIIELINQSGATVLAVGVGAPKQENFISKYKDQFTNIKIFLAIGATIDFEAGNIKRAPKWISEIGMEWLYRLLAEPKRLWKRYLVHGPSFFWLILKQKLNFYVDPFNSDYSEPYKGVTREEMG</sequence>
<gene>
    <name evidence="3" type="ORF">Mic7113_6519</name>
</gene>
<dbReference type="NCBIfam" id="TIGR00696">
    <property type="entry name" value="wecG_tagA_cpsF"/>
    <property type="match status" value="1"/>
</dbReference>
<dbReference type="KEGG" id="mic:Mic7113_6519"/>
<dbReference type="AlphaFoldDB" id="K9WRD7"/>
<geneLocation type="plasmid" evidence="3 4">
    <name>pMIC7113.02</name>
</geneLocation>
<proteinExistence type="predicted"/>
<dbReference type="EMBL" id="CP003632">
    <property type="protein sequence ID" value="AFZ22097.1"/>
    <property type="molecule type" value="Genomic_DNA"/>
</dbReference>
<name>K9WRD7_9CYAN</name>
<dbReference type="CDD" id="cd06533">
    <property type="entry name" value="Glyco_transf_WecG_TagA"/>
    <property type="match status" value="1"/>
</dbReference>
<dbReference type="GO" id="GO:0016758">
    <property type="term" value="F:hexosyltransferase activity"/>
    <property type="evidence" value="ECO:0007669"/>
    <property type="project" value="TreeGrafter"/>
</dbReference>
<dbReference type="PANTHER" id="PTHR34136">
    <property type="match status" value="1"/>
</dbReference>
<keyword evidence="1" id="KW-0328">Glycosyltransferase</keyword>
<keyword evidence="3" id="KW-0614">Plasmid</keyword>
<evidence type="ECO:0000256" key="1">
    <source>
        <dbReference type="ARBA" id="ARBA00022676"/>
    </source>
</evidence>
<reference evidence="3 4" key="1">
    <citation type="submission" date="2012-06" db="EMBL/GenBank/DDBJ databases">
        <title>Finished plasmid 2 of genome of Microcoleus sp. PCC 7113.</title>
        <authorList>
            <consortium name="US DOE Joint Genome Institute"/>
            <person name="Gugger M."/>
            <person name="Coursin T."/>
            <person name="Rippka R."/>
            <person name="Tandeau De Marsac N."/>
            <person name="Huntemann M."/>
            <person name="Wei C.-L."/>
            <person name="Han J."/>
            <person name="Detter J.C."/>
            <person name="Han C."/>
            <person name="Tapia R."/>
            <person name="Chen A."/>
            <person name="Kyrpides N."/>
            <person name="Mavromatis K."/>
            <person name="Markowitz V."/>
            <person name="Szeto E."/>
            <person name="Ivanova N."/>
            <person name="Pagani I."/>
            <person name="Pati A."/>
            <person name="Goodwin L."/>
            <person name="Nordberg H.P."/>
            <person name="Cantor M.N."/>
            <person name="Hua S.X."/>
            <person name="Woyke T."/>
            <person name="Kerfeld C.A."/>
        </authorList>
    </citation>
    <scope>NUCLEOTIDE SEQUENCE [LARGE SCALE GENOMIC DNA]</scope>
    <source>
        <strain evidence="3 4">PCC 7113</strain>
        <plasmid evidence="3 4">pMIC7113.02</plasmid>
    </source>
</reference>
<dbReference type="HOGENOM" id="CLU_063203_0_0_3"/>
<dbReference type="RefSeq" id="WP_015211491.1">
    <property type="nucleotide sequence ID" value="NC_019760.1"/>
</dbReference>
<accession>K9WRD7</accession>
<evidence type="ECO:0000313" key="4">
    <source>
        <dbReference type="Proteomes" id="UP000010471"/>
    </source>
</evidence>
<evidence type="ECO:0000256" key="2">
    <source>
        <dbReference type="ARBA" id="ARBA00022679"/>
    </source>
</evidence>
<dbReference type="OrthoDB" id="9771846at2"/>
<keyword evidence="4" id="KW-1185">Reference proteome</keyword>